<dbReference type="KEGG" id="eri:EEI45_02725"/>
<evidence type="ECO:0000256" key="1">
    <source>
        <dbReference type="SAM" id="Phobius"/>
    </source>
</evidence>
<keyword evidence="3" id="KW-1185">Reference proteome</keyword>
<feature type="transmembrane region" description="Helical" evidence="1">
    <location>
        <begin position="17"/>
        <end position="44"/>
    </location>
</feature>
<reference evidence="2 3" key="1">
    <citation type="journal article" date="2020" name="Int. J. Syst. Evol. Microbiol.">
        <title>Description of Erysipelothrix piscisicarius sp. nov., an emergent fish pathogen, and assessment of virulence using a tiger barb (Puntigrus tetrazona) infection model.</title>
        <authorList>
            <person name="Pomaranski E.K."/>
            <person name="Griffin M.J."/>
            <person name="Camus A.C."/>
            <person name="Armwood A.R."/>
            <person name="Shelley J."/>
            <person name="Waldbieser G.C."/>
            <person name="LaFrentz B.R."/>
            <person name="Garcia J.C."/>
            <person name="Yanong R."/>
            <person name="Soto E."/>
        </authorList>
    </citation>
    <scope>NUCLEOTIDE SEQUENCE [LARGE SCALE GENOMIC DNA]</scope>
    <source>
        <strain evidence="2 3">15TAL0474</strain>
    </source>
</reference>
<accession>A0A3S8RLM5</accession>
<protein>
    <submittedName>
        <fullName evidence="2">Uncharacterized protein</fullName>
    </submittedName>
</protein>
<keyword evidence="1" id="KW-0812">Transmembrane</keyword>
<dbReference type="Proteomes" id="UP000278804">
    <property type="component" value="Chromosome"/>
</dbReference>
<feature type="transmembrane region" description="Helical" evidence="1">
    <location>
        <begin position="56"/>
        <end position="77"/>
    </location>
</feature>
<evidence type="ECO:0000313" key="3">
    <source>
        <dbReference type="Proteomes" id="UP000278804"/>
    </source>
</evidence>
<sequence length="86" mass="10328">MHHESVFDLYRDFKVHIVLCFILCFILFLITFAVHFVIPFGIYYEFISKTIFVSWSIPPLFFLCFISILLLNIRVYLTFSKNNQSH</sequence>
<keyword evidence="1" id="KW-0472">Membrane</keyword>
<name>A0A3S8RLM5_9FIRM</name>
<organism evidence="2 3">
    <name type="scientific">Erysipelothrix piscisicarius</name>
    <dbReference type="NCBI Taxonomy" id="2485784"/>
    <lineage>
        <taxon>Bacteria</taxon>
        <taxon>Bacillati</taxon>
        <taxon>Bacillota</taxon>
        <taxon>Erysipelotrichia</taxon>
        <taxon>Erysipelotrichales</taxon>
        <taxon>Erysipelotrichaceae</taxon>
        <taxon>Erysipelothrix</taxon>
    </lineage>
</organism>
<dbReference type="AlphaFoldDB" id="A0A3S8RLM5"/>
<proteinExistence type="predicted"/>
<dbReference type="EMBL" id="CP034234">
    <property type="protein sequence ID" value="AZK43844.1"/>
    <property type="molecule type" value="Genomic_DNA"/>
</dbReference>
<keyword evidence="1" id="KW-1133">Transmembrane helix</keyword>
<gene>
    <name evidence="2" type="ORF">EEI45_02725</name>
</gene>
<evidence type="ECO:0000313" key="2">
    <source>
        <dbReference type="EMBL" id="AZK43844.1"/>
    </source>
</evidence>